<dbReference type="GO" id="GO:0004673">
    <property type="term" value="F:protein histidine kinase activity"/>
    <property type="evidence" value="ECO:0007669"/>
    <property type="project" value="UniProtKB-EC"/>
</dbReference>
<dbReference type="SUPFAM" id="SSF55785">
    <property type="entry name" value="PYP-like sensor domain (PAS domain)"/>
    <property type="match status" value="2"/>
</dbReference>
<gene>
    <name evidence="9" type="ORF">SAMN05421644_10935</name>
</gene>
<dbReference type="OrthoDB" id="7991996at2"/>
<dbReference type="STRING" id="61595.SAMN05421644_10935"/>
<dbReference type="InterPro" id="IPR000700">
    <property type="entry name" value="PAS-assoc_C"/>
</dbReference>
<feature type="domain" description="PAS" evidence="7">
    <location>
        <begin position="56"/>
        <end position="96"/>
    </location>
</feature>
<dbReference type="PANTHER" id="PTHR42878">
    <property type="entry name" value="TWO-COMPONENT HISTIDINE KINASE"/>
    <property type="match status" value="1"/>
</dbReference>
<sequence length="548" mass="59856">MPARSAPEPIQATELFNTLGEFIASPPDGTPPEIVEALARMGGNGADPLPPVLFFEAVEQSPIAISITDAQATILYVNQAFEALTGYRRDAVLGHNQSLLSNNATPKSVYEQLWRTILARQTWSGTLVNRTQAGGDYLAELTITPVLDRDGALKYFLGMHRDVTKEHELEGALHQQKARLETVLDAAPVIVALLDSAGRVILDNQEYKRLLGELHGREPAEVFRAALGEQLGLDPFAACLEHGRAFKNIEVSLDIRGPVGTRWFACSLNPVDESDASARSYFGESVAGERRLLLLANDITSRRREIERAHLEHLRARLAEQQLMHGMREALAAAVYQIQVPLNVIQAASGMLRDGAANTETLTALLDQINASGAKALATLTAALPEEPREAGVRVNINKLLRQVLELETQRLLAGGIVVDWRPATLLPELTGHKNQLRAMFKHLIDNAIQALREAARPQRELTLTTRPLDGGVEIEIQDNGCGIAAEDRYRVFEPFHIGWRDRRGRSGMGLALAQEIVNAHGGSIEVDPEFSGGCLIRLSLNAAAADD</sequence>
<keyword evidence="3" id="KW-0808">Transferase</keyword>
<dbReference type="PANTHER" id="PTHR42878:SF13">
    <property type="entry name" value="HISTIDINE KINASE"/>
    <property type="match status" value="1"/>
</dbReference>
<dbReference type="InterPro" id="IPR036890">
    <property type="entry name" value="HATPase_C_sf"/>
</dbReference>
<dbReference type="CDD" id="cd00130">
    <property type="entry name" value="PAS"/>
    <property type="match status" value="1"/>
</dbReference>
<dbReference type="GO" id="GO:0007234">
    <property type="term" value="P:osmosensory signaling via phosphorelay pathway"/>
    <property type="evidence" value="ECO:0007669"/>
    <property type="project" value="TreeGrafter"/>
</dbReference>
<dbReference type="PROSITE" id="PS50109">
    <property type="entry name" value="HIS_KIN"/>
    <property type="match status" value="1"/>
</dbReference>
<dbReference type="NCBIfam" id="TIGR00229">
    <property type="entry name" value="sensory_box"/>
    <property type="match status" value="1"/>
</dbReference>
<dbReference type="InterPro" id="IPR013767">
    <property type="entry name" value="PAS_fold"/>
</dbReference>
<evidence type="ECO:0000256" key="4">
    <source>
        <dbReference type="ARBA" id="ARBA00022777"/>
    </source>
</evidence>
<evidence type="ECO:0000256" key="3">
    <source>
        <dbReference type="ARBA" id="ARBA00022679"/>
    </source>
</evidence>
<evidence type="ECO:0000259" key="7">
    <source>
        <dbReference type="PROSITE" id="PS50112"/>
    </source>
</evidence>
<dbReference type="InterPro" id="IPR000014">
    <property type="entry name" value="PAS"/>
</dbReference>
<feature type="domain" description="Histidine kinase" evidence="6">
    <location>
        <begin position="333"/>
        <end position="545"/>
    </location>
</feature>
<dbReference type="Proteomes" id="UP000198672">
    <property type="component" value="Unassembled WGS sequence"/>
</dbReference>
<keyword evidence="4" id="KW-0418">Kinase</keyword>
<name>A0A1H3DNK7_ALLWA</name>
<keyword evidence="5" id="KW-0472">Membrane</keyword>
<dbReference type="GO" id="GO:0009399">
    <property type="term" value="P:nitrogen fixation"/>
    <property type="evidence" value="ECO:0007669"/>
    <property type="project" value="InterPro"/>
</dbReference>
<dbReference type="Pfam" id="PF02518">
    <property type="entry name" value="HATPase_c"/>
    <property type="match status" value="1"/>
</dbReference>
<dbReference type="InterPro" id="IPR001610">
    <property type="entry name" value="PAC"/>
</dbReference>
<dbReference type="Gene3D" id="3.30.565.10">
    <property type="entry name" value="Histidine kinase-like ATPase, C-terminal domain"/>
    <property type="match status" value="1"/>
</dbReference>
<dbReference type="PRINTS" id="PR00344">
    <property type="entry name" value="BCTRLSENSOR"/>
</dbReference>
<reference evidence="10" key="1">
    <citation type="submission" date="2016-10" db="EMBL/GenBank/DDBJ databases">
        <authorList>
            <person name="Varghese N."/>
            <person name="Submissions S."/>
        </authorList>
    </citation>
    <scope>NUCLEOTIDE SEQUENCE [LARGE SCALE GENOMIC DNA]</scope>
    <source>
        <strain evidence="10">DSM 173</strain>
    </source>
</reference>
<dbReference type="SMART" id="SM00387">
    <property type="entry name" value="HATPase_c"/>
    <property type="match status" value="1"/>
</dbReference>
<keyword evidence="10" id="KW-1185">Reference proteome</keyword>
<feature type="domain" description="PAC" evidence="8">
    <location>
        <begin position="121"/>
        <end position="175"/>
    </location>
</feature>
<comment type="catalytic activity">
    <reaction evidence="1">
        <text>ATP + protein L-histidine = ADP + protein N-phospho-L-histidine.</text>
        <dbReference type="EC" id="2.7.13.3"/>
    </reaction>
</comment>
<evidence type="ECO:0000313" key="10">
    <source>
        <dbReference type="Proteomes" id="UP000198672"/>
    </source>
</evidence>
<evidence type="ECO:0000256" key="1">
    <source>
        <dbReference type="ARBA" id="ARBA00000085"/>
    </source>
</evidence>
<dbReference type="GO" id="GO:0000156">
    <property type="term" value="F:phosphorelay response regulator activity"/>
    <property type="evidence" value="ECO:0007669"/>
    <property type="project" value="TreeGrafter"/>
</dbReference>
<dbReference type="SMART" id="SM00086">
    <property type="entry name" value="PAC"/>
    <property type="match status" value="1"/>
</dbReference>
<dbReference type="AlphaFoldDB" id="A0A1H3DNK7"/>
<dbReference type="EC" id="2.7.13.3" evidence="2"/>
<dbReference type="SMART" id="SM00091">
    <property type="entry name" value="PAS"/>
    <property type="match status" value="2"/>
</dbReference>
<proteinExistence type="predicted"/>
<dbReference type="PROSITE" id="PS50112">
    <property type="entry name" value="PAS"/>
    <property type="match status" value="2"/>
</dbReference>
<dbReference type="InterPro" id="IPR004358">
    <property type="entry name" value="Sig_transdc_His_kin-like_C"/>
</dbReference>
<feature type="domain" description="PAS" evidence="7">
    <location>
        <begin position="176"/>
        <end position="212"/>
    </location>
</feature>
<dbReference type="GO" id="GO:0006355">
    <property type="term" value="P:regulation of DNA-templated transcription"/>
    <property type="evidence" value="ECO:0007669"/>
    <property type="project" value="InterPro"/>
</dbReference>
<dbReference type="Pfam" id="PF13188">
    <property type="entry name" value="PAS_8"/>
    <property type="match status" value="1"/>
</dbReference>
<evidence type="ECO:0000313" key="9">
    <source>
        <dbReference type="EMBL" id="SDX67244.1"/>
    </source>
</evidence>
<dbReference type="InterPro" id="IPR005467">
    <property type="entry name" value="His_kinase_dom"/>
</dbReference>
<dbReference type="Gene3D" id="3.30.450.20">
    <property type="entry name" value="PAS domain"/>
    <property type="match status" value="2"/>
</dbReference>
<dbReference type="SUPFAM" id="SSF55874">
    <property type="entry name" value="ATPase domain of HSP90 chaperone/DNA topoisomerase II/histidine kinase"/>
    <property type="match status" value="1"/>
</dbReference>
<dbReference type="RefSeq" id="WP_091332579.1">
    <property type="nucleotide sequence ID" value="NZ_FNOW01000009.1"/>
</dbReference>
<dbReference type="InterPro" id="IPR003594">
    <property type="entry name" value="HATPase_dom"/>
</dbReference>
<dbReference type="PROSITE" id="PS50113">
    <property type="entry name" value="PAC"/>
    <property type="match status" value="1"/>
</dbReference>
<evidence type="ECO:0000259" key="8">
    <source>
        <dbReference type="PROSITE" id="PS50113"/>
    </source>
</evidence>
<evidence type="ECO:0000256" key="2">
    <source>
        <dbReference type="ARBA" id="ARBA00012438"/>
    </source>
</evidence>
<protein>
    <recommendedName>
        <fullName evidence="2">histidine kinase</fullName>
        <ecNumber evidence="2">2.7.13.3</ecNumber>
    </recommendedName>
</protein>
<accession>A0A1H3DNK7</accession>
<dbReference type="Pfam" id="PF00989">
    <property type="entry name" value="PAS"/>
    <property type="match status" value="1"/>
</dbReference>
<dbReference type="InterPro" id="IPR035965">
    <property type="entry name" value="PAS-like_dom_sf"/>
</dbReference>
<evidence type="ECO:0000259" key="6">
    <source>
        <dbReference type="PROSITE" id="PS50109"/>
    </source>
</evidence>
<organism evidence="9 10">
    <name type="scientific">Allochromatium warmingii</name>
    <name type="common">Chromatium warmingii</name>
    <dbReference type="NCBI Taxonomy" id="61595"/>
    <lineage>
        <taxon>Bacteria</taxon>
        <taxon>Pseudomonadati</taxon>
        <taxon>Pseudomonadota</taxon>
        <taxon>Gammaproteobacteria</taxon>
        <taxon>Chromatiales</taxon>
        <taxon>Chromatiaceae</taxon>
        <taxon>Allochromatium</taxon>
    </lineage>
</organism>
<dbReference type="GO" id="GO:0016020">
    <property type="term" value="C:membrane"/>
    <property type="evidence" value="ECO:0007669"/>
    <property type="project" value="UniProtKB-SubCell"/>
</dbReference>
<dbReference type="NCBIfam" id="TIGR02938">
    <property type="entry name" value="nifL_nitrog"/>
    <property type="match status" value="1"/>
</dbReference>
<evidence type="ECO:0000256" key="5">
    <source>
        <dbReference type="ARBA" id="ARBA00023136"/>
    </source>
</evidence>
<dbReference type="EMBL" id="FNOW01000009">
    <property type="protein sequence ID" value="SDX67244.1"/>
    <property type="molecule type" value="Genomic_DNA"/>
</dbReference>
<dbReference type="InterPro" id="IPR050351">
    <property type="entry name" value="BphY/WalK/GraS-like"/>
</dbReference>
<dbReference type="GO" id="GO:0030295">
    <property type="term" value="F:protein kinase activator activity"/>
    <property type="evidence" value="ECO:0007669"/>
    <property type="project" value="TreeGrafter"/>
</dbReference>
<dbReference type="InterPro" id="IPR014285">
    <property type="entry name" value="N_fixation_neg-reg_NifL"/>
</dbReference>